<name>A0A7R9EN65_9NEOP</name>
<dbReference type="EMBL" id="OD564441">
    <property type="protein sequence ID" value="CAD7438341.1"/>
    <property type="molecule type" value="Genomic_DNA"/>
</dbReference>
<evidence type="ECO:0000256" key="1">
    <source>
        <dbReference type="SAM" id="MobiDB-lite"/>
    </source>
</evidence>
<protein>
    <submittedName>
        <fullName evidence="2">Uncharacterized protein</fullName>
    </submittedName>
</protein>
<evidence type="ECO:0000313" key="2">
    <source>
        <dbReference type="EMBL" id="CAD7438341.1"/>
    </source>
</evidence>
<sequence length="140" mass="15174">MTHAKEVCNHGRKDGVWGGFKVALVCLCLAVTVSVAQNSDFSFSNFLGNVPNTQNRGPVLFPMSPGGDETSGVIVGSSGYGFVPPGSNRIGIRKAMCIGSVPKFAWRESEKPFRKTTLNTPDRDSNFNLPSHWQSSLLKE</sequence>
<feature type="compositionally biased region" description="Polar residues" evidence="1">
    <location>
        <begin position="116"/>
        <end position="140"/>
    </location>
</feature>
<accession>A0A7R9EN65</accession>
<dbReference type="AlphaFoldDB" id="A0A7R9EN65"/>
<reference evidence="2" key="1">
    <citation type="submission" date="2020-11" db="EMBL/GenBank/DDBJ databases">
        <authorList>
            <person name="Tran Van P."/>
        </authorList>
    </citation>
    <scope>NUCLEOTIDE SEQUENCE</scope>
</reference>
<proteinExistence type="predicted"/>
<gene>
    <name evidence="2" type="ORF">TBIB3V08_LOCUS934</name>
</gene>
<feature type="region of interest" description="Disordered" evidence="1">
    <location>
        <begin position="115"/>
        <end position="140"/>
    </location>
</feature>
<organism evidence="2">
    <name type="scientific">Timema bartmani</name>
    <dbReference type="NCBI Taxonomy" id="61472"/>
    <lineage>
        <taxon>Eukaryota</taxon>
        <taxon>Metazoa</taxon>
        <taxon>Ecdysozoa</taxon>
        <taxon>Arthropoda</taxon>
        <taxon>Hexapoda</taxon>
        <taxon>Insecta</taxon>
        <taxon>Pterygota</taxon>
        <taxon>Neoptera</taxon>
        <taxon>Polyneoptera</taxon>
        <taxon>Phasmatodea</taxon>
        <taxon>Timematodea</taxon>
        <taxon>Timematoidea</taxon>
        <taxon>Timematidae</taxon>
        <taxon>Timema</taxon>
    </lineage>
</organism>